<dbReference type="Proteomes" id="UP000828251">
    <property type="component" value="Unassembled WGS sequence"/>
</dbReference>
<name>A0A9D3W866_9ROSI</name>
<comment type="caution">
    <text evidence="1">The sequence shown here is derived from an EMBL/GenBank/DDBJ whole genome shotgun (WGS) entry which is preliminary data.</text>
</comment>
<keyword evidence="2" id="KW-1185">Reference proteome</keyword>
<sequence>MPVFSIILCVCSGIEDDLANLRLLDEEEEVFQENAVVADRIYQYCLVGRCLTNSVVHFPSLRNTMANLWHPIRELCILDLGDKRRNWGSGALIDDIFETGPTDLMIEEENNPIVNFEGKKMQRKIEGSVSLASNVVEASQAELVASFGEQSSRSR</sequence>
<evidence type="ECO:0000313" key="2">
    <source>
        <dbReference type="Proteomes" id="UP000828251"/>
    </source>
</evidence>
<dbReference type="OrthoDB" id="991972at2759"/>
<gene>
    <name evidence="1" type="ORF">J1N35_007261</name>
</gene>
<proteinExistence type="predicted"/>
<dbReference type="AlphaFoldDB" id="A0A9D3W866"/>
<accession>A0A9D3W866</accession>
<evidence type="ECO:0000313" key="1">
    <source>
        <dbReference type="EMBL" id="KAH1113883.1"/>
    </source>
</evidence>
<organism evidence="1 2">
    <name type="scientific">Gossypium stocksii</name>
    <dbReference type="NCBI Taxonomy" id="47602"/>
    <lineage>
        <taxon>Eukaryota</taxon>
        <taxon>Viridiplantae</taxon>
        <taxon>Streptophyta</taxon>
        <taxon>Embryophyta</taxon>
        <taxon>Tracheophyta</taxon>
        <taxon>Spermatophyta</taxon>
        <taxon>Magnoliopsida</taxon>
        <taxon>eudicotyledons</taxon>
        <taxon>Gunneridae</taxon>
        <taxon>Pentapetalae</taxon>
        <taxon>rosids</taxon>
        <taxon>malvids</taxon>
        <taxon>Malvales</taxon>
        <taxon>Malvaceae</taxon>
        <taxon>Malvoideae</taxon>
        <taxon>Gossypium</taxon>
    </lineage>
</organism>
<reference evidence="1 2" key="1">
    <citation type="journal article" date="2021" name="Plant Biotechnol. J.">
        <title>Multi-omics assisted identification of the key and species-specific regulatory components of drought-tolerant mechanisms in Gossypium stocksii.</title>
        <authorList>
            <person name="Yu D."/>
            <person name="Ke L."/>
            <person name="Zhang D."/>
            <person name="Wu Y."/>
            <person name="Sun Y."/>
            <person name="Mei J."/>
            <person name="Sun J."/>
            <person name="Sun Y."/>
        </authorList>
    </citation>
    <scope>NUCLEOTIDE SEQUENCE [LARGE SCALE GENOMIC DNA]</scope>
    <source>
        <strain evidence="2">cv. E1</strain>
        <tissue evidence="1">Leaf</tissue>
    </source>
</reference>
<dbReference type="EMBL" id="JAIQCV010000003">
    <property type="protein sequence ID" value="KAH1113883.1"/>
    <property type="molecule type" value="Genomic_DNA"/>
</dbReference>
<protein>
    <recommendedName>
        <fullName evidence="3">DUF4283 domain-containing protein</fullName>
    </recommendedName>
</protein>
<evidence type="ECO:0008006" key="3">
    <source>
        <dbReference type="Google" id="ProtNLM"/>
    </source>
</evidence>